<evidence type="ECO:0000259" key="1">
    <source>
        <dbReference type="Pfam" id="PF05699"/>
    </source>
</evidence>
<reference evidence="2 3" key="1">
    <citation type="submission" date="2014-04" db="EMBL/GenBank/DDBJ databases">
        <title>Evolutionary Origins and Diversification of the Mycorrhizal Mutualists.</title>
        <authorList>
            <consortium name="DOE Joint Genome Institute"/>
            <consortium name="Mycorrhizal Genomics Consortium"/>
            <person name="Kohler A."/>
            <person name="Kuo A."/>
            <person name="Nagy L.G."/>
            <person name="Floudas D."/>
            <person name="Copeland A."/>
            <person name="Barry K.W."/>
            <person name="Cichocki N."/>
            <person name="Veneault-Fourrey C."/>
            <person name="LaButti K."/>
            <person name="Lindquist E.A."/>
            <person name="Lipzen A."/>
            <person name="Lundell T."/>
            <person name="Morin E."/>
            <person name="Murat C."/>
            <person name="Riley R."/>
            <person name="Ohm R."/>
            <person name="Sun H."/>
            <person name="Tunlid A."/>
            <person name="Henrissat B."/>
            <person name="Grigoriev I.V."/>
            <person name="Hibbett D.S."/>
            <person name="Martin F."/>
        </authorList>
    </citation>
    <scope>NUCLEOTIDE SEQUENCE [LARGE SCALE GENOMIC DNA]</scope>
    <source>
        <strain evidence="2 3">MD-312</strain>
    </source>
</reference>
<dbReference type="GO" id="GO:0046983">
    <property type="term" value="F:protein dimerization activity"/>
    <property type="evidence" value="ECO:0007669"/>
    <property type="project" value="InterPro"/>
</dbReference>
<dbReference type="InterPro" id="IPR008906">
    <property type="entry name" value="HATC_C_dom"/>
</dbReference>
<gene>
    <name evidence="2" type="ORF">HYDPIDRAFT_44892</name>
</gene>
<dbReference type="EMBL" id="KN840316">
    <property type="protein sequence ID" value="KIJ57510.1"/>
    <property type="molecule type" value="Genomic_DNA"/>
</dbReference>
<dbReference type="PANTHER" id="PTHR23272:SF161">
    <property type="entry name" value="ZINC FINGER BED DOMAIN-CONTAINING PROTEIN RICESLEEPER 1-LIKE"/>
    <property type="match status" value="1"/>
</dbReference>
<feature type="domain" description="HAT C-terminal dimerisation" evidence="1">
    <location>
        <begin position="151"/>
        <end position="222"/>
    </location>
</feature>
<proteinExistence type="predicted"/>
<dbReference type="Pfam" id="PF05699">
    <property type="entry name" value="Dimer_Tnp_hAT"/>
    <property type="match status" value="1"/>
</dbReference>
<dbReference type="PANTHER" id="PTHR23272">
    <property type="entry name" value="BED FINGER-RELATED"/>
    <property type="match status" value="1"/>
</dbReference>
<keyword evidence="3" id="KW-1185">Reference proteome</keyword>
<evidence type="ECO:0000313" key="3">
    <source>
        <dbReference type="Proteomes" id="UP000053820"/>
    </source>
</evidence>
<name>A0A0C2PWN0_9AGAM</name>
<dbReference type="HOGENOM" id="CLU_009123_4_8_1"/>
<dbReference type="AlphaFoldDB" id="A0A0C2PWN0"/>
<organism evidence="2 3">
    <name type="scientific">Hydnomerulius pinastri MD-312</name>
    <dbReference type="NCBI Taxonomy" id="994086"/>
    <lineage>
        <taxon>Eukaryota</taxon>
        <taxon>Fungi</taxon>
        <taxon>Dikarya</taxon>
        <taxon>Basidiomycota</taxon>
        <taxon>Agaricomycotina</taxon>
        <taxon>Agaricomycetes</taxon>
        <taxon>Agaricomycetidae</taxon>
        <taxon>Boletales</taxon>
        <taxon>Boletales incertae sedis</taxon>
        <taxon>Leucogyrophana</taxon>
    </lineage>
</organism>
<sequence length="242" mass="26764">MRLLPSSLPVGTPDGPIASNFGSFDIDDDEGPYFTVNRAWERTFQKKGEAAITRGQYVLHPSIRQAYFKDTTKWSLDIPARAETLLEHLLIEYAEDQPSNSRSSTSHVVRRQPESPKSIFDQAIALESVSTDNGSAAKQSELALYFGGAYPCTNRNDPLGWWKTHQAQFPVLSLIARDILAIPGVSVSVERLFSSTKHTLTDSRSSMTATTASTTVVTKEWLKKGLGEGINYLADVSIHHNH</sequence>
<dbReference type="InterPro" id="IPR012337">
    <property type="entry name" value="RNaseH-like_sf"/>
</dbReference>
<dbReference type="OrthoDB" id="3262784at2759"/>
<dbReference type="SUPFAM" id="SSF53098">
    <property type="entry name" value="Ribonuclease H-like"/>
    <property type="match status" value="1"/>
</dbReference>
<accession>A0A0C2PWN0</accession>
<dbReference type="Proteomes" id="UP000053820">
    <property type="component" value="Unassembled WGS sequence"/>
</dbReference>
<protein>
    <recommendedName>
        <fullName evidence="1">HAT C-terminal dimerisation domain-containing protein</fullName>
    </recommendedName>
</protein>
<evidence type="ECO:0000313" key="2">
    <source>
        <dbReference type="EMBL" id="KIJ57510.1"/>
    </source>
</evidence>